<evidence type="ECO:0000256" key="5">
    <source>
        <dbReference type="ARBA" id="ARBA00023014"/>
    </source>
</evidence>
<accession>A0A928KWY1</accession>
<sequence length="261" mass="27336">MYTLGIDIGSTSSKAVILRDGAELAAHAVEPLGTGTAGPGRVLKKVFALCGLSQPEISYTVVTGYGRMNCDAADEQISELSCHAKGIHFLLPTVHTVIDIGGQDAKAMSITDKGLLAAFQMNDKCAAGTGRFLDVMARVLNVEIGELGPLSQKSRHPVSISNTCTVFAESEVISQLSSNVPVEDIVAGIHRSVAKRVAGMSLRLERSPDVAMSGGVALNTGVVHAMEQEMGCRILVHPLCQSAGAVGAAVLAWEKRRKGEG</sequence>
<keyword evidence="5" id="KW-0411">Iron-sulfur</keyword>
<dbReference type="Proteomes" id="UP000754750">
    <property type="component" value="Unassembled WGS sequence"/>
</dbReference>
<comment type="cofactor">
    <cofactor evidence="1">
        <name>[4Fe-4S] cluster</name>
        <dbReference type="ChEBI" id="CHEBI:49883"/>
    </cofactor>
</comment>
<dbReference type="EMBL" id="SVNY01000003">
    <property type="protein sequence ID" value="MBE6833560.1"/>
    <property type="molecule type" value="Genomic_DNA"/>
</dbReference>
<evidence type="ECO:0000256" key="4">
    <source>
        <dbReference type="ARBA" id="ARBA00023004"/>
    </source>
</evidence>
<dbReference type="SUPFAM" id="SSF53067">
    <property type="entry name" value="Actin-like ATPase domain"/>
    <property type="match status" value="1"/>
</dbReference>
<evidence type="ECO:0000256" key="3">
    <source>
        <dbReference type="ARBA" id="ARBA00022723"/>
    </source>
</evidence>
<dbReference type="InterPro" id="IPR002731">
    <property type="entry name" value="ATPase_BadF"/>
</dbReference>
<dbReference type="FunFam" id="3.30.420.40:FF:000217">
    <property type="entry name" value="2-hydroxyisocaproyl-CoA dehydratase activator"/>
    <property type="match status" value="1"/>
</dbReference>
<dbReference type="InterPro" id="IPR051805">
    <property type="entry name" value="Dehydratase_Activator_Redct"/>
</dbReference>
<protein>
    <submittedName>
        <fullName evidence="7">2-hydroxyglutaryl-CoA dehydratase</fullName>
    </submittedName>
</protein>
<evidence type="ECO:0000256" key="2">
    <source>
        <dbReference type="ARBA" id="ARBA00011738"/>
    </source>
</evidence>
<dbReference type="RefSeq" id="WP_020072420.1">
    <property type="nucleotide sequence ID" value="NZ_SVNY01000003.1"/>
</dbReference>
<evidence type="ECO:0000313" key="7">
    <source>
        <dbReference type="EMBL" id="MBE6833560.1"/>
    </source>
</evidence>
<comment type="caution">
    <text evidence="7">The sequence shown here is derived from an EMBL/GenBank/DDBJ whole genome shotgun (WGS) entry which is preliminary data.</text>
</comment>
<keyword evidence="4" id="KW-0408">Iron</keyword>
<reference evidence="7" key="1">
    <citation type="submission" date="2019-04" db="EMBL/GenBank/DDBJ databases">
        <title>Evolution of Biomass-Degrading Anaerobic Consortia Revealed by Metagenomics.</title>
        <authorList>
            <person name="Peng X."/>
        </authorList>
    </citation>
    <scope>NUCLEOTIDE SEQUENCE</scope>
    <source>
        <strain evidence="7">SIG551</strain>
    </source>
</reference>
<dbReference type="PANTHER" id="PTHR32329">
    <property type="entry name" value="BIFUNCTIONAL PROTEIN [INCLUDES 2-HYDROXYACYL-COA DEHYDRATASE (N-TER) AND ITS ACTIVATOR DOMAIN (C_TERM)-RELATED"/>
    <property type="match status" value="1"/>
</dbReference>
<dbReference type="InterPro" id="IPR043129">
    <property type="entry name" value="ATPase_NBD"/>
</dbReference>
<comment type="subunit">
    <text evidence="2">Homodimer.</text>
</comment>
<dbReference type="GO" id="GO:0046872">
    <property type="term" value="F:metal ion binding"/>
    <property type="evidence" value="ECO:0007669"/>
    <property type="project" value="UniProtKB-KW"/>
</dbReference>
<dbReference type="Pfam" id="PF01869">
    <property type="entry name" value="BcrAD_BadFG"/>
    <property type="match status" value="1"/>
</dbReference>
<dbReference type="PANTHER" id="PTHR32329:SF2">
    <property type="entry name" value="BIFUNCTIONAL PROTEIN [INCLUDES 2-HYDROXYACYL-COA DEHYDRATASE (N-TER) AND ITS ACTIVATOR DOMAIN (C_TERM)"/>
    <property type="match status" value="1"/>
</dbReference>
<proteinExistence type="predicted"/>
<evidence type="ECO:0000256" key="1">
    <source>
        <dbReference type="ARBA" id="ARBA00001966"/>
    </source>
</evidence>
<feature type="domain" description="ATPase BadF/BadG/BcrA/BcrD type" evidence="6">
    <location>
        <begin position="4"/>
        <end position="252"/>
    </location>
</feature>
<name>A0A928KWY1_9FIRM</name>
<evidence type="ECO:0000313" key="8">
    <source>
        <dbReference type="Proteomes" id="UP000754750"/>
    </source>
</evidence>
<dbReference type="NCBIfam" id="TIGR00241">
    <property type="entry name" value="CoA_E_activ"/>
    <property type="match status" value="1"/>
</dbReference>
<dbReference type="GO" id="GO:0051536">
    <property type="term" value="F:iron-sulfur cluster binding"/>
    <property type="evidence" value="ECO:0007669"/>
    <property type="project" value="UniProtKB-KW"/>
</dbReference>
<organism evidence="7 8">
    <name type="scientific">Faecalispora sporosphaeroides</name>
    <dbReference type="NCBI Taxonomy" id="1549"/>
    <lineage>
        <taxon>Bacteria</taxon>
        <taxon>Bacillati</taxon>
        <taxon>Bacillota</taxon>
        <taxon>Clostridia</taxon>
        <taxon>Eubacteriales</taxon>
        <taxon>Oscillospiraceae</taxon>
        <taxon>Faecalispora</taxon>
    </lineage>
</organism>
<keyword evidence="3" id="KW-0479">Metal-binding</keyword>
<dbReference type="AlphaFoldDB" id="A0A928KWY1"/>
<dbReference type="Gene3D" id="3.30.420.40">
    <property type="match status" value="2"/>
</dbReference>
<gene>
    <name evidence="7" type="ORF">E7512_08280</name>
</gene>
<evidence type="ECO:0000259" key="6">
    <source>
        <dbReference type="Pfam" id="PF01869"/>
    </source>
</evidence>
<dbReference type="InterPro" id="IPR008275">
    <property type="entry name" value="CoA_E_activase_dom"/>
</dbReference>